<gene>
    <name evidence="1" type="ORF">PR048_028394</name>
</gene>
<comment type="caution">
    <text evidence="1">The sequence shown here is derived from an EMBL/GenBank/DDBJ whole genome shotgun (WGS) entry which is preliminary data.</text>
</comment>
<reference evidence="1 2" key="1">
    <citation type="submission" date="2023-02" db="EMBL/GenBank/DDBJ databases">
        <title>LHISI_Scaffold_Assembly.</title>
        <authorList>
            <person name="Stuart O.P."/>
            <person name="Cleave R."/>
            <person name="Magrath M.J.L."/>
            <person name="Mikheyev A.S."/>
        </authorList>
    </citation>
    <scope>NUCLEOTIDE SEQUENCE [LARGE SCALE GENOMIC DNA]</scope>
    <source>
        <strain evidence="1">Daus_M_001</strain>
        <tissue evidence="1">Leg muscle</tissue>
    </source>
</reference>
<dbReference type="Proteomes" id="UP001159363">
    <property type="component" value="Chromosome 12"/>
</dbReference>
<accession>A0ABQ9GAE9</accession>
<organism evidence="1 2">
    <name type="scientific">Dryococelus australis</name>
    <dbReference type="NCBI Taxonomy" id="614101"/>
    <lineage>
        <taxon>Eukaryota</taxon>
        <taxon>Metazoa</taxon>
        <taxon>Ecdysozoa</taxon>
        <taxon>Arthropoda</taxon>
        <taxon>Hexapoda</taxon>
        <taxon>Insecta</taxon>
        <taxon>Pterygota</taxon>
        <taxon>Neoptera</taxon>
        <taxon>Polyneoptera</taxon>
        <taxon>Phasmatodea</taxon>
        <taxon>Verophasmatodea</taxon>
        <taxon>Anareolatae</taxon>
        <taxon>Phasmatidae</taxon>
        <taxon>Eurycanthinae</taxon>
        <taxon>Dryococelus</taxon>
    </lineage>
</organism>
<sequence length="65" mass="7449">MEIYAGKQSELTVHLGSRVVHKLISIVTNRLEVEDQYIKATGTITENRSNHCPLQPYNDLNKPER</sequence>
<name>A0ABQ9GAE9_9NEOP</name>
<evidence type="ECO:0000313" key="2">
    <source>
        <dbReference type="Proteomes" id="UP001159363"/>
    </source>
</evidence>
<dbReference type="EMBL" id="JARBHB010000013">
    <property type="protein sequence ID" value="KAJ8869404.1"/>
    <property type="molecule type" value="Genomic_DNA"/>
</dbReference>
<proteinExistence type="predicted"/>
<evidence type="ECO:0000313" key="1">
    <source>
        <dbReference type="EMBL" id="KAJ8869404.1"/>
    </source>
</evidence>
<protein>
    <submittedName>
        <fullName evidence="1">Uncharacterized protein</fullName>
    </submittedName>
</protein>
<keyword evidence="2" id="KW-1185">Reference proteome</keyword>